<evidence type="ECO:0000313" key="2">
    <source>
        <dbReference type="Proteomes" id="UP000244934"/>
    </source>
</evidence>
<evidence type="ECO:0008006" key="3">
    <source>
        <dbReference type="Google" id="ProtNLM"/>
    </source>
</evidence>
<dbReference type="Gene3D" id="2.30.30.830">
    <property type="match status" value="1"/>
</dbReference>
<proteinExistence type="predicted"/>
<organism evidence="1 2">
    <name type="scientific">Kushneria phyllosphaerae</name>
    <dbReference type="NCBI Taxonomy" id="2100822"/>
    <lineage>
        <taxon>Bacteria</taxon>
        <taxon>Pseudomonadati</taxon>
        <taxon>Pseudomonadota</taxon>
        <taxon>Gammaproteobacteria</taxon>
        <taxon>Oceanospirillales</taxon>
        <taxon>Halomonadaceae</taxon>
        <taxon>Kushneria</taxon>
    </lineage>
</organism>
<dbReference type="AlphaFoldDB" id="A0A2R8CN70"/>
<dbReference type="Pfam" id="PF04351">
    <property type="entry name" value="PilP"/>
    <property type="match status" value="1"/>
</dbReference>
<dbReference type="RefSeq" id="WP_108843039.1">
    <property type="nucleotide sequence ID" value="NZ_ONZI01000003.1"/>
</dbReference>
<gene>
    <name evidence="1" type="ORF">KSP9073_02257</name>
</gene>
<dbReference type="Proteomes" id="UP000244934">
    <property type="component" value="Unassembled WGS sequence"/>
</dbReference>
<keyword evidence="2" id="KW-1185">Reference proteome</keyword>
<dbReference type="PIRSF" id="PIRSF016481">
    <property type="entry name" value="Pilus_assembly_PilP"/>
    <property type="match status" value="1"/>
</dbReference>
<dbReference type="InterPro" id="IPR007446">
    <property type="entry name" value="PilP"/>
</dbReference>
<protein>
    <recommendedName>
        <fullName evidence="3">Pilus assembly protein PilP</fullName>
    </recommendedName>
</protein>
<accession>A0A2R8CN70</accession>
<dbReference type="OrthoDB" id="5296580at2"/>
<evidence type="ECO:0000313" key="1">
    <source>
        <dbReference type="EMBL" id="SPJ34224.1"/>
    </source>
</evidence>
<sequence>MRAYPLIMLALCLGLWGCERDSSAQLDAELETLRHRPVGHLEALPEQPVYQPLHYDAHARRSPFAAAPGMVVTAPVEAPPSGSVRPDAGRAREPLESYALATLRLVGTLSVGGRTIALIRTPDGRVVRLQPRQHIGENSGRVTRIGSDHIEITELAPDGRGGFSEVSRTLTLGATS</sequence>
<name>A0A2R8CN70_9GAMM</name>
<dbReference type="EMBL" id="ONZI01000003">
    <property type="protein sequence ID" value="SPJ34224.1"/>
    <property type="molecule type" value="Genomic_DNA"/>
</dbReference>
<reference evidence="2" key="1">
    <citation type="submission" date="2018-03" db="EMBL/GenBank/DDBJ databases">
        <authorList>
            <person name="Navarro De La Torre S."/>
        </authorList>
    </citation>
    <scope>NUCLEOTIDE SEQUENCE [LARGE SCALE GENOMIC DNA]</scope>
    <source>
        <strain evidence="2">EAod3</strain>
    </source>
</reference>